<dbReference type="SUPFAM" id="SSF52096">
    <property type="entry name" value="ClpP/crotonase"/>
    <property type="match status" value="1"/>
</dbReference>
<dbReference type="PANTHER" id="PTHR42964:SF1">
    <property type="entry name" value="POLYKETIDE BIOSYNTHESIS ENOYL-COA HYDRATASE PKSH-RELATED"/>
    <property type="match status" value="1"/>
</dbReference>
<dbReference type="Pfam" id="PF00378">
    <property type="entry name" value="ECH_1"/>
    <property type="match status" value="1"/>
</dbReference>
<dbReference type="GO" id="GO:0003824">
    <property type="term" value="F:catalytic activity"/>
    <property type="evidence" value="ECO:0007669"/>
    <property type="project" value="UniProtKB-ARBA"/>
</dbReference>
<name>A0A1M7Y5S0_9BACT</name>
<keyword evidence="3" id="KW-1185">Reference proteome</keyword>
<comment type="similarity">
    <text evidence="1">Belongs to the enoyl-CoA hydratase/isomerase family.</text>
</comment>
<dbReference type="PANTHER" id="PTHR42964">
    <property type="entry name" value="ENOYL-COA HYDRATASE"/>
    <property type="match status" value="1"/>
</dbReference>
<dbReference type="CDD" id="cd06558">
    <property type="entry name" value="crotonase-like"/>
    <property type="match status" value="1"/>
</dbReference>
<dbReference type="InterPro" id="IPR014748">
    <property type="entry name" value="Enoyl-CoA_hydra_C"/>
</dbReference>
<sequence length="264" mass="28475">MTGQTKNILRDIDHRGVATITLNRPEFHNAFDDILLAELHQAIKSFADNRKVKVVVLAANGKSFCAGADLGWMQRMAGYSEAENYNDARAMAEFYADLAMLPKPTICAVQGAAFGGGVGLVAACDIAVAVELARFAISEVKVGIIPAVISPYLERALGPRNTRYLALTGDTFSTIKAQALGLVQVVAENGKLQAEIDRLTAMLLTNGPEAMAAVKKRICGWQRDDLRAVGNETARAIAEIRVSAEGREGLTAFLAKRKPSWRSE</sequence>
<dbReference type="GO" id="GO:0008300">
    <property type="term" value="P:isoprenoid catabolic process"/>
    <property type="evidence" value="ECO:0007669"/>
    <property type="project" value="TreeGrafter"/>
</dbReference>
<dbReference type="InterPro" id="IPR029045">
    <property type="entry name" value="ClpP/crotonase-like_dom_sf"/>
</dbReference>
<dbReference type="Gene3D" id="3.90.226.10">
    <property type="entry name" value="2-enoyl-CoA Hydratase, Chain A, domain 1"/>
    <property type="match status" value="1"/>
</dbReference>
<dbReference type="InterPro" id="IPR001753">
    <property type="entry name" value="Enoyl-CoA_hydra/iso"/>
</dbReference>
<proteinExistence type="inferred from homology"/>
<dbReference type="OrthoDB" id="5365311at2"/>
<evidence type="ECO:0000313" key="3">
    <source>
        <dbReference type="Proteomes" id="UP000184603"/>
    </source>
</evidence>
<dbReference type="STRING" id="1121416.SAMN02745220_01979"/>
<evidence type="ECO:0000256" key="1">
    <source>
        <dbReference type="ARBA" id="ARBA00005254"/>
    </source>
</evidence>
<dbReference type="Proteomes" id="UP000184603">
    <property type="component" value="Unassembled WGS sequence"/>
</dbReference>
<dbReference type="InterPro" id="IPR051683">
    <property type="entry name" value="Enoyl-CoA_Hydratase/Isomerase"/>
</dbReference>
<organism evidence="2 3">
    <name type="scientific">Desulfopila aestuarii DSM 18488</name>
    <dbReference type="NCBI Taxonomy" id="1121416"/>
    <lineage>
        <taxon>Bacteria</taxon>
        <taxon>Pseudomonadati</taxon>
        <taxon>Thermodesulfobacteriota</taxon>
        <taxon>Desulfobulbia</taxon>
        <taxon>Desulfobulbales</taxon>
        <taxon>Desulfocapsaceae</taxon>
        <taxon>Desulfopila</taxon>
    </lineage>
</organism>
<dbReference type="AlphaFoldDB" id="A0A1M7Y5S0"/>
<dbReference type="RefSeq" id="WP_073613286.1">
    <property type="nucleotide sequence ID" value="NZ_FRFE01000008.1"/>
</dbReference>
<dbReference type="Gene3D" id="1.10.12.10">
    <property type="entry name" value="Lyase 2-enoyl-coa Hydratase, Chain A, domain 2"/>
    <property type="match status" value="1"/>
</dbReference>
<evidence type="ECO:0000313" key="2">
    <source>
        <dbReference type="EMBL" id="SHO47821.1"/>
    </source>
</evidence>
<dbReference type="EMBL" id="FRFE01000008">
    <property type="protein sequence ID" value="SHO47821.1"/>
    <property type="molecule type" value="Genomic_DNA"/>
</dbReference>
<protein>
    <submittedName>
        <fullName evidence="2">Methylglutaconyl-CoA hydratase</fullName>
    </submittedName>
</protein>
<gene>
    <name evidence="2" type="ORF">SAMN02745220_01979</name>
</gene>
<reference evidence="2 3" key="1">
    <citation type="submission" date="2016-12" db="EMBL/GenBank/DDBJ databases">
        <authorList>
            <person name="Song W.-J."/>
            <person name="Kurnit D.M."/>
        </authorList>
    </citation>
    <scope>NUCLEOTIDE SEQUENCE [LARGE SCALE GENOMIC DNA]</scope>
    <source>
        <strain evidence="2 3">DSM 18488</strain>
    </source>
</reference>
<accession>A0A1M7Y5S0</accession>